<keyword evidence="3" id="KW-0808">Transferase</keyword>
<dbReference type="Gene3D" id="3.40.47.10">
    <property type="match status" value="1"/>
</dbReference>
<reference evidence="11 12" key="1">
    <citation type="submission" date="2021-02" db="EMBL/GenBank/DDBJ databases">
        <title>Genome assembly of Pseudopithomyces chartarum.</title>
        <authorList>
            <person name="Jauregui R."/>
            <person name="Singh J."/>
            <person name="Voisey C."/>
        </authorList>
    </citation>
    <scope>NUCLEOTIDE SEQUENCE [LARGE SCALE GENOMIC DNA]</scope>
    <source>
        <strain evidence="11 12">AGR01</strain>
    </source>
</reference>
<dbReference type="SUPFAM" id="SSF50129">
    <property type="entry name" value="GroES-like"/>
    <property type="match status" value="1"/>
</dbReference>
<dbReference type="InterPro" id="IPR016039">
    <property type="entry name" value="Thiolase-like"/>
</dbReference>
<dbReference type="InterPro" id="IPR042104">
    <property type="entry name" value="PKS_dehydratase_sf"/>
</dbReference>
<dbReference type="InterPro" id="IPR056501">
    <property type="entry name" value="NAD-bd_HRPKS_sdrA"/>
</dbReference>
<dbReference type="Pfam" id="PF16197">
    <property type="entry name" value="KAsynt_C_assoc"/>
    <property type="match status" value="1"/>
</dbReference>
<evidence type="ECO:0000256" key="3">
    <source>
        <dbReference type="ARBA" id="ARBA00022679"/>
    </source>
</evidence>
<name>A0AAN6LZ59_9PLEO</name>
<dbReference type="InterPro" id="IPR020807">
    <property type="entry name" value="PKS_DH"/>
</dbReference>
<dbReference type="InterPro" id="IPR020806">
    <property type="entry name" value="PKS_PP-bd"/>
</dbReference>
<dbReference type="InterPro" id="IPR057326">
    <property type="entry name" value="KR_dom"/>
</dbReference>
<keyword evidence="4" id="KW-0521">NADP</keyword>
<dbReference type="SUPFAM" id="SSF53335">
    <property type="entry name" value="S-adenosyl-L-methionine-dependent methyltransferases"/>
    <property type="match status" value="1"/>
</dbReference>
<dbReference type="SUPFAM" id="SSF55048">
    <property type="entry name" value="Probable ACP-binding domain of malonyl-CoA ACP transacylase"/>
    <property type="match status" value="1"/>
</dbReference>
<keyword evidence="2" id="KW-0597">Phosphoprotein</keyword>
<evidence type="ECO:0000259" key="8">
    <source>
        <dbReference type="PROSITE" id="PS50075"/>
    </source>
</evidence>
<dbReference type="InterPro" id="IPR001227">
    <property type="entry name" value="Ac_transferase_dom_sf"/>
</dbReference>
<evidence type="ECO:0000313" key="12">
    <source>
        <dbReference type="Proteomes" id="UP001280581"/>
    </source>
</evidence>
<feature type="domain" description="Carrier" evidence="8">
    <location>
        <begin position="2416"/>
        <end position="2493"/>
    </location>
</feature>
<dbReference type="GO" id="GO:0031177">
    <property type="term" value="F:phosphopantetheine binding"/>
    <property type="evidence" value="ECO:0007669"/>
    <property type="project" value="InterPro"/>
</dbReference>
<dbReference type="PANTHER" id="PTHR43775">
    <property type="entry name" value="FATTY ACID SYNTHASE"/>
    <property type="match status" value="1"/>
</dbReference>
<dbReference type="InterPro" id="IPR016036">
    <property type="entry name" value="Malonyl_transacylase_ACP-bd"/>
</dbReference>
<dbReference type="InterPro" id="IPR049900">
    <property type="entry name" value="PKS_mFAS_DH"/>
</dbReference>
<evidence type="ECO:0000259" key="10">
    <source>
        <dbReference type="PROSITE" id="PS52019"/>
    </source>
</evidence>
<sequence length="2498" mass="273488">MCEKISDAIFLSIPEGCPNAYRDRLYSDSNPPQWNLGSQSFAITEIKMTSIAIIGVQCRFPGGADSPEKLWELLVNGTNTWSQVPKDRFNEKAFFHPNPDDTNGTNNHAGGHFLSQDVRDFDNEFFNISAQEAAGMDPQQRILLETVYEALESAGQQQHLIRGSATSVHVALFTRDYDRNIFKDTLGVPRYQITGVGDAIAANRISHAFDFTGPSVALDTGCSGGLVAVHQACNSLRLGESDMAIAAAANLILSPDHQIAMSNLHMLNDEGRSYPFDDRGSGYGRGEGVAALILKRMDKAIEDGDPIRGVILGSAINQDGRTIEGITHPSSTAQAALEKQLYKKLNMNPAAISYVEAHGTGTAAGDKVELNALAEVFCENRTEPLYVGSIKSNIGHLECASGLAGLIKSLLILENGCIPPNADFQNPKDGLRLTERNITVPSIPVSWPEGTPARVSVNSFGYGGTNAHLLLESAPQSQEVMTSDQDDTSHLFALSAKSEISLINTIRNYHAWAAQNTTISAPSLSYTLSQRRTHHPWRFSCVAKNRQDLSDQLASAARTFMPAASSEKTTLNFVFTGQGAQYPKMAHELLVSETETAFKSSMRRSNDILTDLGADWSLIDEVLHDADTSRLHLAELAQPATTAIQIALIDLLNDMQVHPDNVIGHSSGEIAAAYAAGYISQATAIRVSYCRGLATSRRKNVQQKGAMLAVGLGEEEVSKQIHDLTRGTVSVACANSPQNTTISGDEEAIDELAAKLSSADVFNRKLRVDAAYHSHHMHPVVDEYKGLMGLVECRRPQTPPKFFSTVSALEKTEGFGAGYWCENLVSKVRFRDSLQALCRSHSSSRQLFVEIGPHNALAGPTRQCITGLQEKARYDYISPLKRGTNALHSALESVGTLYERGKLSDLSILLELDSSQKSSKVLHSLPSYSWNHSKKHWHESRLSRDYRLRTHPYHDLVGIKSTEATSFEPRWRHMVSVDSLPWLADHVVDGVAVFPGSGYLCMAIEAISQLATDHLPNGQGRRIVLRNIEFVKALLVPDPPHRTEVQITFSPEQSSSDKIKELAFHFRVSAYTQDHTWDEHCHGYVKIESLPSLDNSMTNGHHQHKDALSSDQIYQGLRENGNSYGPMFNGIKDMSIFDDRGVATVVIPDVASAMPSNYMQPHTIHPTTLDIIMHTSLPLASQKFGPGSIMPIHIDEVIVSTEIDNSPGASLCVYTDLAATRSRTAELDIEAFNDRNGVSGLSFSGVKLRILPTSAPVKETQHVTKNICWDAEWRPDVDHISAAHFRPAKMEDTETPSLGQKVHAMNDATADYIQKCLDAVNNDQLKITDEHKLLFDWMQREGLERPSKLPNGDGSVKLPKFSEMDIVARTGEQLTGIVSGSVDALQLVTEDGLLYGSYQDHSSVLCYDLLRQYVAHMSFKKSKLRILEIGGGTGGATLPFLQTMKAAGVLPETYTFTDVSASFFERAAQKFAEYPIKFQRLDIEKDPAQQGFEAGSYDIVLAFNCLHVTSNIRTTLKNARSLLRADGRLVLIEIVNAQPYHHISYGTLPGYWKGSVDGRPNGPFMPVDQWRECLQDTKMDMQLCVKDDENAHISSLMVARPLRDTPSESESVNKIQIVPLAVISDTITDGIANVLKEEGYDATIADLNTVVEGDSTVKIVLDNGDNPLLSNLTSEAFQSICALISKHSRILWITAGSNSDSHLDPRRHLITGLARSAQAENDGLRLITVDVQQSLDTSESQNLLLNVVQSSFFRDNSNPEREFIVRDNSVVIPRLLPDVKLNKWVSQETQATQIDQVGFRSQPLVLLDDATVGGSHHIFGVDQTHRIPLAGEDVQVQVRAVRGSIEPSNSVYYEYSGVITSLGSEVTGFQIGDRVMAFSTTRFASQLRVPSSHASKIPEGLPFTTAAALPLALMATDRVLFSLMRGLPSGRVLLHGISNTTVQVILQFLQRNSIDVVVLASEPTELALLEDLGVPKSCIVQPEQYSKRTRRQQGELEAIVTSDISEISSGVTASLKPFSSIVQLQSDESNSRHQLQLPPNVSMHTFDMDAYLRAYPEQAKQCIERVSDILDTCQTQLVQLPVTIRPIEQISAASVVSLTSKSIETTVFEVQDNSKVQTIRPEISEYQLDSDATFVIAGGLGDLGQKLFVKLAKHGAKHLVSLSRREAKTDSLQQLISEVSPDCKVHHIQCDISQTTDVEAAAAQITSLGCPPVRGVIQSAHTLKDRSLASMSLEAFNLPLNPKLKGTLNLQKAFETPSLTFFIMLSSAANIVGTRGQANYNAGNAVQDALAQASRHKQCHYLSLSPSMVEGTSAVENLDIRKALQRSGLDAIQEPDMDALFTYVLSPTARAERIAHITAGFTPDSVSLAQTANGTVRSPFFAHVLGSGRSETKVQAKQVAKTQTFKEILEGGDAGAALAYATATVAKKLSGLTYVDVESMELDKPISEFGLDSLIAIELRNWIKREFGAALQSLEILNERGIGKLAERIVKKVRAKSG</sequence>
<keyword evidence="5" id="KW-0560">Oxidoreductase</keyword>
<dbReference type="Pfam" id="PF23114">
    <property type="entry name" value="NAD-bd_HRPKS_sdrA"/>
    <property type="match status" value="1"/>
</dbReference>
<evidence type="ECO:0000256" key="6">
    <source>
        <dbReference type="ARBA" id="ARBA00023268"/>
    </source>
</evidence>
<dbReference type="InterPro" id="IPR032821">
    <property type="entry name" value="PKS_assoc"/>
</dbReference>
<dbReference type="SUPFAM" id="SSF52151">
    <property type="entry name" value="FabD/lysophospholipase-like"/>
    <property type="match status" value="1"/>
</dbReference>
<dbReference type="SMART" id="SM00823">
    <property type="entry name" value="PKS_PP"/>
    <property type="match status" value="1"/>
</dbReference>
<dbReference type="Proteomes" id="UP001280581">
    <property type="component" value="Unassembled WGS sequence"/>
</dbReference>
<evidence type="ECO:0000313" key="11">
    <source>
        <dbReference type="EMBL" id="KAK3208737.1"/>
    </source>
</evidence>
<dbReference type="InterPro" id="IPR006162">
    <property type="entry name" value="Ppantetheine_attach_site"/>
</dbReference>
<dbReference type="InterPro" id="IPR016035">
    <property type="entry name" value="Acyl_Trfase/lysoPLipase"/>
</dbReference>
<feature type="active site" description="Proton donor; for dehydratase activity" evidence="7">
    <location>
        <position position="1170"/>
    </location>
</feature>
<dbReference type="Pfam" id="PF02801">
    <property type="entry name" value="Ketoacyl-synt_C"/>
    <property type="match status" value="1"/>
</dbReference>
<dbReference type="Pfam" id="PF08659">
    <property type="entry name" value="KR"/>
    <property type="match status" value="1"/>
</dbReference>
<dbReference type="GO" id="GO:0016491">
    <property type="term" value="F:oxidoreductase activity"/>
    <property type="evidence" value="ECO:0007669"/>
    <property type="project" value="UniProtKB-KW"/>
</dbReference>
<dbReference type="SMART" id="SM00826">
    <property type="entry name" value="PKS_DH"/>
    <property type="match status" value="1"/>
</dbReference>
<dbReference type="Pfam" id="PF14765">
    <property type="entry name" value="PS-DH"/>
    <property type="match status" value="1"/>
</dbReference>
<dbReference type="GO" id="GO:0004312">
    <property type="term" value="F:fatty acid synthase activity"/>
    <property type="evidence" value="ECO:0007669"/>
    <property type="project" value="TreeGrafter"/>
</dbReference>
<dbReference type="SUPFAM" id="SSF53901">
    <property type="entry name" value="Thiolase-like"/>
    <property type="match status" value="1"/>
</dbReference>
<proteinExistence type="predicted"/>
<dbReference type="InterPro" id="IPR049552">
    <property type="entry name" value="PKS_DH_N"/>
</dbReference>
<dbReference type="PROSITE" id="PS00012">
    <property type="entry name" value="PHOSPHOPANTETHEINE"/>
    <property type="match status" value="1"/>
</dbReference>
<dbReference type="InterPro" id="IPR009081">
    <property type="entry name" value="PP-bd_ACP"/>
</dbReference>
<dbReference type="GO" id="GO:0030639">
    <property type="term" value="P:polyketide biosynthetic process"/>
    <property type="evidence" value="ECO:0007669"/>
    <property type="project" value="UniProtKB-ARBA"/>
</dbReference>
<dbReference type="InterPro" id="IPR013217">
    <property type="entry name" value="Methyltransf_12"/>
</dbReference>
<evidence type="ECO:0000256" key="1">
    <source>
        <dbReference type="ARBA" id="ARBA00022450"/>
    </source>
</evidence>
<gene>
    <name evidence="11" type="ORF">GRF29_77g1856803</name>
</gene>
<keyword evidence="1" id="KW-0596">Phosphopantetheine</keyword>
<feature type="region of interest" description="N-terminal hotdog fold" evidence="7">
    <location>
        <begin position="954"/>
        <end position="1092"/>
    </location>
</feature>
<protein>
    <recommendedName>
        <fullName evidence="13">Polyketide synthase</fullName>
    </recommendedName>
</protein>
<dbReference type="InterPro" id="IPR036291">
    <property type="entry name" value="NAD(P)-bd_dom_sf"/>
</dbReference>
<feature type="region of interest" description="C-terminal hotdog fold" evidence="7">
    <location>
        <begin position="1105"/>
        <end position="1257"/>
    </location>
</feature>
<evidence type="ECO:0000259" key="9">
    <source>
        <dbReference type="PROSITE" id="PS52004"/>
    </source>
</evidence>
<dbReference type="PROSITE" id="PS50075">
    <property type="entry name" value="CARRIER"/>
    <property type="match status" value="1"/>
</dbReference>
<dbReference type="InterPro" id="IPR014043">
    <property type="entry name" value="Acyl_transferase_dom"/>
</dbReference>
<dbReference type="PROSITE" id="PS52004">
    <property type="entry name" value="KS3_2"/>
    <property type="match status" value="1"/>
</dbReference>
<dbReference type="InterPro" id="IPR011032">
    <property type="entry name" value="GroES-like_sf"/>
</dbReference>
<evidence type="ECO:0000256" key="2">
    <source>
        <dbReference type="ARBA" id="ARBA00022553"/>
    </source>
</evidence>
<dbReference type="Pfam" id="PF00109">
    <property type="entry name" value="ketoacyl-synt"/>
    <property type="match status" value="1"/>
</dbReference>
<dbReference type="Gene3D" id="3.40.50.720">
    <property type="entry name" value="NAD(P)-binding Rossmann-like Domain"/>
    <property type="match status" value="3"/>
</dbReference>
<dbReference type="SMART" id="SM00827">
    <property type="entry name" value="PKS_AT"/>
    <property type="match status" value="1"/>
</dbReference>
<dbReference type="SUPFAM" id="SSF47336">
    <property type="entry name" value="ACP-like"/>
    <property type="match status" value="1"/>
</dbReference>
<dbReference type="CDD" id="cd02440">
    <property type="entry name" value="AdoMet_MTases"/>
    <property type="match status" value="1"/>
</dbReference>
<dbReference type="InterPro" id="IPR049551">
    <property type="entry name" value="PKS_DH_C"/>
</dbReference>
<dbReference type="InterPro" id="IPR029063">
    <property type="entry name" value="SAM-dependent_MTases_sf"/>
</dbReference>
<dbReference type="SMART" id="SM00825">
    <property type="entry name" value="PKS_KS"/>
    <property type="match status" value="1"/>
</dbReference>
<dbReference type="InterPro" id="IPR050091">
    <property type="entry name" value="PKS_NRPS_Biosynth_Enz"/>
</dbReference>
<evidence type="ECO:0000256" key="7">
    <source>
        <dbReference type="PROSITE-ProRule" id="PRU01363"/>
    </source>
</evidence>
<dbReference type="SMART" id="SM00829">
    <property type="entry name" value="PKS_ER"/>
    <property type="match status" value="1"/>
</dbReference>
<keyword evidence="12" id="KW-1185">Reference proteome</keyword>
<dbReference type="SUPFAM" id="SSF51735">
    <property type="entry name" value="NAD(P)-binding Rossmann-fold domains"/>
    <property type="match status" value="2"/>
</dbReference>
<dbReference type="InterPro" id="IPR020843">
    <property type="entry name" value="ER"/>
</dbReference>
<dbReference type="PROSITE" id="PS52019">
    <property type="entry name" value="PKS_MFAS_DH"/>
    <property type="match status" value="1"/>
</dbReference>
<dbReference type="Gene3D" id="3.40.366.10">
    <property type="entry name" value="Malonyl-Coenzyme A Acyl Carrier Protein, domain 2"/>
    <property type="match status" value="1"/>
</dbReference>
<dbReference type="InterPro" id="IPR020841">
    <property type="entry name" value="PKS_Beta-ketoAc_synthase_dom"/>
</dbReference>
<dbReference type="InterPro" id="IPR014031">
    <property type="entry name" value="Ketoacyl_synth_C"/>
</dbReference>
<dbReference type="InterPro" id="IPR036736">
    <property type="entry name" value="ACP-like_sf"/>
</dbReference>
<dbReference type="Pfam" id="PF00698">
    <property type="entry name" value="Acyl_transf_1"/>
    <property type="match status" value="1"/>
</dbReference>
<feature type="domain" description="Ketosynthase family 3 (KS3)" evidence="9">
    <location>
        <begin position="48"/>
        <end position="473"/>
    </location>
</feature>
<dbReference type="Pfam" id="PF21089">
    <property type="entry name" value="PKS_DH_N"/>
    <property type="match status" value="1"/>
</dbReference>
<dbReference type="InterPro" id="IPR014030">
    <property type="entry name" value="Ketoacyl_synth_N"/>
</dbReference>
<evidence type="ECO:0008006" key="13">
    <source>
        <dbReference type="Google" id="ProtNLM"/>
    </source>
</evidence>
<dbReference type="InterPro" id="IPR013968">
    <property type="entry name" value="PKS_KR"/>
</dbReference>
<dbReference type="Gene3D" id="3.40.50.150">
    <property type="entry name" value="Vaccinia Virus protein VP39"/>
    <property type="match status" value="1"/>
</dbReference>
<feature type="active site" description="Proton acceptor; for dehydratase activity" evidence="7">
    <location>
        <position position="986"/>
    </location>
</feature>
<dbReference type="EMBL" id="WVTA01000007">
    <property type="protein sequence ID" value="KAK3208737.1"/>
    <property type="molecule type" value="Genomic_DNA"/>
</dbReference>
<keyword evidence="6" id="KW-0511">Multifunctional enzyme</keyword>
<organism evidence="11 12">
    <name type="scientific">Pseudopithomyces chartarum</name>
    <dbReference type="NCBI Taxonomy" id="1892770"/>
    <lineage>
        <taxon>Eukaryota</taxon>
        <taxon>Fungi</taxon>
        <taxon>Dikarya</taxon>
        <taxon>Ascomycota</taxon>
        <taxon>Pezizomycotina</taxon>
        <taxon>Dothideomycetes</taxon>
        <taxon>Pleosporomycetidae</taxon>
        <taxon>Pleosporales</taxon>
        <taxon>Massarineae</taxon>
        <taxon>Didymosphaeriaceae</taxon>
        <taxon>Pseudopithomyces</taxon>
    </lineage>
</organism>
<evidence type="ECO:0000256" key="4">
    <source>
        <dbReference type="ARBA" id="ARBA00022857"/>
    </source>
</evidence>
<dbReference type="Gene3D" id="1.10.1200.10">
    <property type="entry name" value="ACP-like"/>
    <property type="match status" value="1"/>
</dbReference>
<evidence type="ECO:0000256" key="5">
    <source>
        <dbReference type="ARBA" id="ARBA00023002"/>
    </source>
</evidence>
<dbReference type="CDD" id="cd00833">
    <property type="entry name" value="PKS"/>
    <property type="match status" value="1"/>
</dbReference>
<dbReference type="PANTHER" id="PTHR43775:SF22">
    <property type="entry name" value="SYNTHASE, PUTATIVE (JCVI)-RELATED"/>
    <property type="match status" value="1"/>
</dbReference>
<dbReference type="Gene3D" id="3.90.180.10">
    <property type="entry name" value="Medium-chain alcohol dehydrogenases, catalytic domain"/>
    <property type="match status" value="1"/>
</dbReference>
<dbReference type="SMART" id="SM00822">
    <property type="entry name" value="PKS_KR"/>
    <property type="match status" value="1"/>
</dbReference>
<comment type="caution">
    <text evidence="11">The sequence shown here is derived from an EMBL/GenBank/DDBJ whole genome shotgun (WGS) entry which is preliminary data.</text>
</comment>
<feature type="domain" description="PKS/mFAS DH" evidence="10">
    <location>
        <begin position="954"/>
        <end position="1257"/>
    </location>
</feature>
<dbReference type="Pfam" id="PF23297">
    <property type="entry name" value="ACP_SdgA_C"/>
    <property type="match status" value="1"/>
</dbReference>
<accession>A0AAN6LZ59</accession>
<dbReference type="Gene3D" id="3.10.129.110">
    <property type="entry name" value="Polyketide synthase dehydratase"/>
    <property type="match status" value="1"/>
</dbReference>
<dbReference type="GO" id="GO:0006633">
    <property type="term" value="P:fatty acid biosynthetic process"/>
    <property type="evidence" value="ECO:0007669"/>
    <property type="project" value="TreeGrafter"/>
</dbReference>
<dbReference type="Pfam" id="PF08242">
    <property type="entry name" value="Methyltransf_12"/>
    <property type="match status" value="1"/>
</dbReference>